<evidence type="ECO:0008006" key="5">
    <source>
        <dbReference type="Google" id="ProtNLM"/>
    </source>
</evidence>
<feature type="chain" id="PRO_5004893524" description="SMP-30/Gluconolactonase/LRE-like region domain-containing protein" evidence="2">
    <location>
        <begin position="21"/>
        <end position="671"/>
    </location>
</feature>
<gene>
    <name evidence="3" type="ORF">DRE_02100</name>
</gene>
<evidence type="ECO:0000256" key="2">
    <source>
        <dbReference type="SAM" id="SignalP"/>
    </source>
</evidence>
<feature type="compositionally biased region" description="Acidic residues" evidence="1">
    <location>
        <begin position="497"/>
        <end position="506"/>
    </location>
</feature>
<keyword evidence="2" id="KW-0732">Signal</keyword>
<feature type="compositionally biased region" description="Basic and acidic residues" evidence="1">
    <location>
        <begin position="587"/>
        <end position="603"/>
    </location>
</feature>
<organism evidence="3 4">
    <name type="scientific">Drechslerella stenobrocha 248</name>
    <dbReference type="NCBI Taxonomy" id="1043628"/>
    <lineage>
        <taxon>Eukaryota</taxon>
        <taxon>Fungi</taxon>
        <taxon>Dikarya</taxon>
        <taxon>Ascomycota</taxon>
        <taxon>Pezizomycotina</taxon>
        <taxon>Orbiliomycetes</taxon>
        <taxon>Orbiliales</taxon>
        <taxon>Orbiliaceae</taxon>
        <taxon>Drechslerella</taxon>
    </lineage>
</organism>
<feature type="signal peptide" evidence="2">
    <location>
        <begin position="1"/>
        <end position="20"/>
    </location>
</feature>
<reference evidence="3 4" key="1">
    <citation type="submission" date="2013-05" db="EMBL/GenBank/DDBJ databases">
        <title>Drechslerella stenobrocha genome reveals carnivorous origination and mechanical trapping mechanism of predatory fungi.</title>
        <authorList>
            <person name="Liu X."/>
            <person name="Zhang W."/>
            <person name="Liu K."/>
        </authorList>
    </citation>
    <scope>NUCLEOTIDE SEQUENCE [LARGE SCALE GENOMIC DNA]</scope>
    <source>
        <strain evidence="3 4">248</strain>
    </source>
</reference>
<dbReference type="InterPro" id="IPR015943">
    <property type="entry name" value="WD40/YVTN_repeat-like_dom_sf"/>
</dbReference>
<keyword evidence="4" id="KW-1185">Reference proteome</keyword>
<accession>W7HVY7</accession>
<dbReference type="HOGENOM" id="CLU_409388_0_0_1"/>
<feature type="compositionally biased region" description="Basic and acidic residues" evidence="1">
    <location>
        <begin position="612"/>
        <end position="622"/>
    </location>
</feature>
<dbReference type="AlphaFoldDB" id="W7HVY7"/>
<feature type="region of interest" description="Disordered" evidence="1">
    <location>
        <begin position="463"/>
        <end position="671"/>
    </location>
</feature>
<evidence type="ECO:0000313" key="3">
    <source>
        <dbReference type="EMBL" id="EWC48331.1"/>
    </source>
</evidence>
<feature type="region of interest" description="Disordered" evidence="1">
    <location>
        <begin position="196"/>
        <end position="229"/>
    </location>
</feature>
<sequence>MRSQFMLAGAILPFLPIIDAMPATFQMPKPVNGTSKGGKSAIIPLGAHTASALYFQTNTPGKDNEIISLPILRNGAVGRPYRYKTGGKGCSLKVAGEGDKTLFSPGQNTVVVGRNNLFAVNSGSDSISMFEINPENPVEIRPVGGPVSSGGNKPVALAFCEQHKLLCVANAGASDGINCCRVNGWKGLHCPEKSLRKIRTPNGDKPTPQSTSPKKAKPTGEKEVTAKTSVPKVAVTKEPVGQISDMMFTHDGKNLIVISKSATASIIDVFPVTKGRVCQTRVRSIIKDAPKLFGTIQVCETEFFATDGSFGIAKLSFDPKTLKFTLKNQNIQKIDFQVITGPIAISVEQRSVYVGDLKINRVVEFDIKTGNRAGEESFNTAQPGNSDIVIGGDFLYTLSPENKLAAGDTSMIQTMFIQSKGELVNRGALVFNKKDEITQFANGLAVYNKQDLCQPKKLPFTRSKKPVAIPAPAAKKQKPVEKAAVKAEKTNEKESGDEKDEGEDEAKDEKPDDDAAQKAAAKKDDTNDQKKDAKKVVMEDDEGKKDEKKEGGKKDEGKKDEGKKSPGKKDEGEKDEGKKVAGKKAAPSKDEGESNEGKKDVGKKMSGKKSWGKKDEGEKSEGEGEGEGETNEDQPKKGGRRPWGKKPWGKKHQGKGHEGMVMEDDEAKAER</sequence>
<feature type="compositionally biased region" description="Basic residues" evidence="1">
    <location>
        <begin position="637"/>
        <end position="654"/>
    </location>
</feature>
<dbReference type="EMBL" id="KI966390">
    <property type="protein sequence ID" value="EWC48331.1"/>
    <property type="molecule type" value="Genomic_DNA"/>
</dbReference>
<dbReference type="Gene3D" id="2.130.10.10">
    <property type="entry name" value="YVTN repeat-like/Quinoprotein amine dehydrogenase"/>
    <property type="match status" value="1"/>
</dbReference>
<dbReference type="SUPFAM" id="SSF75011">
    <property type="entry name" value="3-carboxy-cis,cis-mucoante lactonizing enzyme"/>
    <property type="match status" value="1"/>
</dbReference>
<feature type="compositionally biased region" description="Basic and acidic residues" evidence="1">
    <location>
        <begin position="478"/>
        <end position="496"/>
    </location>
</feature>
<name>W7HVY7_9PEZI</name>
<evidence type="ECO:0000256" key="1">
    <source>
        <dbReference type="SAM" id="MobiDB-lite"/>
    </source>
</evidence>
<dbReference type="OrthoDB" id="10006285at2759"/>
<protein>
    <recommendedName>
        <fullName evidence="5">SMP-30/Gluconolactonase/LRE-like region domain-containing protein</fullName>
    </recommendedName>
</protein>
<feature type="compositionally biased region" description="Acidic residues" evidence="1">
    <location>
        <begin position="661"/>
        <end position="671"/>
    </location>
</feature>
<proteinExistence type="predicted"/>
<feature type="compositionally biased region" description="Basic and acidic residues" evidence="1">
    <location>
        <begin position="507"/>
        <end position="579"/>
    </location>
</feature>
<evidence type="ECO:0000313" key="4">
    <source>
        <dbReference type="Proteomes" id="UP000024837"/>
    </source>
</evidence>
<dbReference type="Proteomes" id="UP000024837">
    <property type="component" value="Unassembled WGS sequence"/>
</dbReference>
<feature type="compositionally biased region" description="Acidic residues" evidence="1">
    <location>
        <begin position="623"/>
        <end position="632"/>
    </location>
</feature>